<name>A0A1I7ZJN4_9BILA</name>
<evidence type="ECO:0000313" key="3">
    <source>
        <dbReference type="WBParaSite" id="L893_g2706.t1"/>
    </source>
</evidence>
<proteinExistence type="predicted"/>
<sequence length="100" mass="10739">MIAQGAVALKTEDRRHASFHQPEDREPGRVAELRSAAGFGGAGLPKLFVAPEVTGSEHPEAPVRPHVFCDAESLPQAAEDAHARDHDRILDEPLIIACAL</sequence>
<evidence type="ECO:0000256" key="1">
    <source>
        <dbReference type="SAM" id="MobiDB-lite"/>
    </source>
</evidence>
<dbReference type="WBParaSite" id="L893_g2706.t1">
    <property type="protein sequence ID" value="L893_g2706.t1"/>
    <property type="gene ID" value="L893_g2706"/>
</dbReference>
<organism evidence="2 3">
    <name type="scientific">Steinernema glaseri</name>
    <dbReference type="NCBI Taxonomy" id="37863"/>
    <lineage>
        <taxon>Eukaryota</taxon>
        <taxon>Metazoa</taxon>
        <taxon>Ecdysozoa</taxon>
        <taxon>Nematoda</taxon>
        <taxon>Chromadorea</taxon>
        <taxon>Rhabditida</taxon>
        <taxon>Tylenchina</taxon>
        <taxon>Panagrolaimomorpha</taxon>
        <taxon>Strongyloidoidea</taxon>
        <taxon>Steinernematidae</taxon>
        <taxon>Steinernema</taxon>
    </lineage>
</organism>
<reference evidence="3" key="1">
    <citation type="submission" date="2016-11" db="UniProtKB">
        <authorList>
            <consortium name="WormBaseParasite"/>
        </authorList>
    </citation>
    <scope>IDENTIFICATION</scope>
</reference>
<protein>
    <submittedName>
        <fullName evidence="3">Uncharacterized protein</fullName>
    </submittedName>
</protein>
<dbReference type="AlphaFoldDB" id="A0A1I7ZJN4"/>
<accession>A0A1I7ZJN4</accession>
<feature type="compositionally biased region" description="Basic and acidic residues" evidence="1">
    <location>
        <begin position="10"/>
        <end position="28"/>
    </location>
</feature>
<dbReference type="Proteomes" id="UP000095287">
    <property type="component" value="Unplaced"/>
</dbReference>
<feature type="region of interest" description="Disordered" evidence="1">
    <location>
        <begin position="1"/>
        <end position="28"/>
    </location>
</feature>
<keyword evidence="2" id="KW-1185">Reference proteome</keyword>
<evidence type="ECO:0000313" key="2">
    <source>
        <dbReference type="Proteomes" id="UP000095287"/>
    </source>
</evidence>